<feature type="domain" description="Inosine/uridine-preferring nucleoside hydrolase" evidence="2">
    <location>
        <begin position="41"/>
        <end position="346"/>
    </location>
</feature>
<dbReference type="Gene3D" id="3.90.245.10">
    <property type="entry name" value="Ribonucleoside hydrolase-like"/>
    <property type="match status" value="1"/>
</dbReference>
<name>A0A670I8V3_PODMU</name>
<dbReference type="InterPro" id="IPR036452">
    <property type="entry name" value="Ribo_hydro-like"/>
</dbReference>
<dbReference type="CDD" id="cd02649">
    <property type="entry name" value="nuc_hydro_CeIAG"/>
    <property type="match status" value="1"/>
</dbReference>
<dbReference type="Ensembl" id="ENSPMRT00000008681.1">
    <property type="protein sequence ID" value="ENSPMRP00000008121.1"/>
    <property type="gene ID" value="ENSPMRG00000005500.1"/>
</dbReference>
<dbReference type="AlphaFoldDB" id="A0A670I8V3"/>
<evidence type="ECO:0000259" key="2">
    <source>
        <dbReference type="Pfam" id="PF01156"/>
    </source>
</evidence>
<dbReference type="InterPro" id="IPR052775">
    <property type="entry name" value="IUN_hydrolase"/>
</dbReference>
<reference evidence="3" key="3">
    <citation type="submission" date="2025-09" db="UniProtKB">
        <authorList>
            <consortium name="Ensembl"/>
        </authorList>
    </citation>
    <scope>IDENTIFICATION</scope>
</reference>
<organism evidence="3 4">
    <name type="scientific">Podarcis muralis</name>
    <name type="common">Wall lizard</name>
    <name type="synonym">Lacerta muralis</name>
    <dbReference type="NCBI Taxonomy" id="64176"/>
    <lineage>
        <taxon>Eukaryota</taxon>
        <taxon>Metazoa</taxon>
        <taxon>Chordata</taxon>
        <taxon>Craniata</taxon>
        <taxon>Vertebrata</taxon>
        <taxon>Euteleostomi</taxon>
        <taxon>Lepidosauria</taxon>
        <taxon>Squamata</taxon>
        <taxon>Bifurcata</taxon>
        <taxon>Unidentata</taxon>
        <taxon>Episquamata</taxon>
        <taxon>Laterata</taxon>
        <taxon>Lacertibaenia</taxon>
        <taxon>Lacertidae</taxon>
        <taxon>Podarcis</taxon>
    </lineage>
</organism>
<reference evidence="3" key="2">
    <citation type="submission" date="2025-08" db="UniProtKB">
        <authorList>
            <consortium name="Ensembl"/>
        </authorList>
    </citation>
    <scope>IDENTIFICATION</scope>
</reference>
<comment type="similarity">
    <text evidence="1">Belongs to the IUNH family.</text>
</comment>
<dbReference type="PANTHER" id="PTHR46190:SF1">
    <property type="entry name" value="SI:CH211-201H21.5"/>
    <property type="match status" value="1"/>
</dbReference>
<dbReference type="OMA" id="NEYTCPT"/>
<dbReference type="Proteomes" id="UP000472272">
    <property type="component" value="Chromosome 4"/>
</dbReference>
<evidence type="ECO:0000256" key="1">
    <source>
        <dbReference type="ARBA" id="ARBA00009176"/>
    </source>
</evidence>
<dbReference type="Pfam" id="PF01156">
    <property type="entry name" value="IU_nuc_hydro"/>
    <property type="match status" value="1"/>
</dbReference>
<dbReference type="InterPro" id="IPR001910">
    <property type="entry name" value="Inosine/uridine_hydrolase_dom"/>
</dbReference>
<accession>A0A670I8V3</accession>
<dbReference type="GO" id="GO:0016799">
    <property type="term" value="F:hydrolase activity, hydrolyzing N-glycosyl compounds"/>
    <property type="evidence" value="ECO:0007669"/>
    <property type="project" value="InterPro"/>
</dbReference>
<sequence>MNIPLLQQFHWSGGQYDTKLVYLNYLFYFFIGISKMKKLLLVDVDCGVDDAQAIMMALASPNVEVLGITCCYGNSILENICKNVLRVLHICNKLEIPVYPGASSPILGGPVEGADYHGKDGLGDVPDPNAPGLELLQEEHAVLAMLRIVNERPGQVSLVATGPLTNLALAVKMDPTFPKKLKNVFIMGGNIEARGNTTVCGEFNFATDPEAAYIVLNEYTCPTYIASWEFTCSCPLSWEFYHEWVNQKTEKAMFMKKIFAHSFEFSKILGENPGEKEWRSGFVPCDSYAMAAAIEENFVTEYTAIGVTVELKGSLTRGMMVVDWSNKLNKENKAFIMKNCDLGKFQSLLLAALK</sequence>
<dbReference type="SUPFAM" id="SSF53590">
    <property type="entry name" value="Nucleoside hydrolase"/>
    <property type="match status" value="1"/>
</dbReference>
<dbReference type="GeneTree" id="ENSGT00940000164275"/>
<evidence type="ECO:0000313" key="4">
    <source>
        <dbReference type="Proteomes" id="UP000472272"/>
    </source>
</evidence>
<evidence type="ECO:0000313" key="3">
    <source>
        <dbReference type="Ensembl" id="ENSPMRP00000008121.1"/>
    </source>
</evidence>
<proteinExistence type="inferred from homology"/>
<reference evidence="3 4" key="1">
    <citation type="journal article" date="2019" name="Proc. Natl. Acad. Sci. U.S.A.">
        <title>Regulatory changes in pterin and carotenoid genes underlie balanced color polymorphisms in the wall lizard.</title>
        <authorList>
            <person name="Andrade P."/>
            <person name="Pinho C."/>
            <person name="Perez I de Lanuza G."/>
            <person name="Afonso S."/>
            <person name="Brejcha J."/>
            <person name="Rubin C.J."/>
            <person name="Wallerman O."/>
            <person name="Pereira P."/>
            <person name="Sabatino S.J."/>
            <person name="Bellati A."/>
            <person name="Pellitteri-Rosa D."/>
            <person name="Bosakova Z."/>
            <person name="Bunikis I."/>
            <person name="Carretero M.A."/>
            <person name="Feiner N."/>
            <person name="Marsik P."/>
            <person name="Pauperio F."/>
            <person name="Salvi D."/>
            <person name="Soler L."/>
            <person name="While G.M."/>
            <person name="Uller T."/>
            <person name="Font E."/>
            <person name="Andersson L."/>
            <person name="Carneiro M."/>
        </authorList>
    </citation>
    <scope>NUCLEOTIDE SEQUENCE</scope>
</reference>
<keyword evidence="4" id="KW-1185">Reference proteome</keyword>
<dbReference type="PANTHER" id="PTHR46190">
    <property type="entry name" value="SI:CH211-201H21.5-RELATED"/>
    <property type="match status" value="1"/>
</dbReference>
<protein>
    <recommendedName>
        <fullName evidence="2">Inosine/uridine-preferring nucleoside hydrolase domain-containing protein</fullName>
    </recommendedName>
</protein>